<reference evidence="1" key="1">
    <citation type="submission" date="2021-02" db="EMBL/GenBank/DDBJ databases">
        <authorList>
            <person name="Nowell W R."/>
        </authorList>
    </citation>
    <scope>NUCLEOTIDE SEQUENCE</scope>
</reference>
<proteinExistence type="predicted"/>
<dbReference type="Proteomes" id="UP000681720">
    <property type="component" value="Unassembled WGS sequence"/>
</dbReference>
<accession>A0A8S3K2L3</accession>
<name>A0A8S3K2L3_9BILA</name>
<feature type="non-terminal residue" evidence="1">
    <location>
        <position position="1"/>
    </location>
</feature>
<organism evidence="1 2">
    <name type="scientific">Rotaria magnacalcarata</name>
    <dbReference type="NCBI Taxonomy" id="392030"/>
    <lineage>
        <taxon>Eukaryota</taxon>
        <taxon>Metazoa</taxon>
        <taxon>Spiralia</taxon>
        <taxon>Gnathifera</taxon>
        <taxon>Rotifera</taxon>
        <taxon>Eurotatoria</taxon>
        <taxon>Bdelloidea</taxon>
        <taxon>Philodinida</taxon>
        <taxon>Philodinidae</taxon>
        <taxon>Rotaria</taxon>
    </lineage>
</organism>
<dbReference type="EMBL" id="CAJOBJ010375077">
    <property type="protein sequence ID" value="CAF5225146.1"/>
    <property type="molecule type" value="Genomic_DNA"/>
</dbReference>
<evidence type="ECO:0000313" key="1">
    <source>
        <dbReference type="EMBL" id="CAF5225146.1"/>
    </source>
</evidence>
<evidence type="ECO:0000313" key="2">
    <source>
        <dbReference type="Proteomes" id="UP000681720"/>
    </source>
</evidence>
<sequence>QSPKQLQIGLCLPITNTVKDVREAIAQQSNLDPND</sequence>
<dbReference type="AlphaFoldDB" id="A0A8S3K2L3"/>
<comment type="caution">
    <text evidence="1">The sequence shown here is derived from an EMBL/GenBank/DDBJ whole genome shotgun (WGS) entry which is preliminary data.</text>
</comment>
<protein>
    <submittedName>
        <fullName evidence="1">Uncharacterized protein</fullName>
    </submittedName>
</protein>
<feature type="non-terminal residue" evidence="1">
    <location>
        <position position="35"/>
    </location>
</feature>
<gene>
    <name evidence="1" type="ORF">GIL414_LOCUS86462</name>
</gene>